<feature type="transmembrane region" description="Helical" evidence="10">
    <location>
        <begin position="154"/>
        <end position="180"/>
    </location>
</feature>
<feature type="transmembrane region" description="Helical" evidence="10">
    <location>
        <begin position="122"/>
        <end position="142"/>
    </location>
</feature>
<comment type="caution">
    <text evidence="12">The sequence shown here is derived from an EMBL/GenBank/DDBJ whole genome shotgun (WGS) entry which is preliminary data.</text>
</comment>
<feature type="transmembrane region" description="Helical" evidence="10">
    <location>
        <begin position="396"/>
        <end position="416"/>
    </location>
</feature>
<dbReference type="FunFam" id="1.20.1250.20:FF:000266">
    <property type="entry name" value="MFS multidrug transporter, putative"/>
    <property type="match status" value="1"/>
</dbReference>
<dbReference type="InterPro" id="IPR011701">
    <property type="entry name" value="MFS"/>
</dbReference>
<sequence>MTATSQPQPPVSSASSTTANGADLESQQIKAKTSHFSLILDQAGITDTVLNYNYAGNGTQDSPYIVEFLPNDPRNALNFSRSKKWLITILQAIATLAVAFASTAYSGGLTSILMKFHVSTEVVILGISMFVLGFAIGPLFWAPLSELYGRQIPFFISYMALTAFNAGAAGAPTMAALIVLRFFAGSFGSSPLTNAGGVIADMFDARERGLATALFAMAPFLGPTIGPIAGGFLGEHEGWRWVEGMMAIFTGGVWTVNALVIPETYGPYLLRRRAAALSKKTGKVYVSKLDVGRPHTTIASQFKIALLRPWILLFKEPIVLLTSIYMAIIYGTLYLCFAAFPIVFQQGRGWSPGIGGLAFIGIAVGMLFAVVGTILDQKRYMRAAEAAGGHAPPEARLPPSLVGSILIPVGLFWFAWTNGAGVHWIVCIIGSAVFAAGLVLVFLSLLNYLVDSYVIFAASVLAANSVLRSLFGAAFPLFTTYMYNDLGIHWASSIPAFLAVACVPFPFLFYKYGEAIRMKCEFAAEAANVLQRMRTKNEVITEDQAVAEAHEAELERRASNALRRSLEKTRSDKSTHGGVHS</sequence>
<organism evidence="12 13">
    <name type="scientific">Fusarium austroafricanum</name>
    <dbReference type="NCBI Taxonomy" id="2364996"/>
    <lineage>
        <taxon>Eukaryota</taxon>
        <taxon>Fungi</taxon>
        <taxon>Dikarya</taxon>
        <taxon>Ascomycota</taxon>
        <taxon>Pezizomycotina</taxon>
        <taxon>Sordariomycetes</taxon>
        <taxon>Hypocreomycetidae</taxon>
        <taxon>Hypocreales</taxon>
        <taxon>Nectriaceae</taxon>
        <taxon>Fusarium</taxon>
        <taxon>Fusarium concolor species complex</taxon>
    </lineage>
</organism>
<dbReference type="Gene3D" id="1.20.1250.20">
    <property type="entry name" value="MFS general substrate transporter like domains"/>
    <property type="match status" value="1"/>
</dbReference>
<evidence type="ECO:0000256" key="1">
    <source>
        <dbReference type="ARBA" id="ARBA00004651"/>
    </source>
</evidence>
<dbReference type="PANTHER" id="PTHR23502:SF186">
    <property type="entry name" value="MAJOR FACILITATOR SUPERFAMILY (MFS) PROFILE DOMAIN-CONTAINING PROTEIN"/>
    <property type="match status" value="1"/>
</dbReference>
<feature type="transmembrane region" description="Helical" evidence="10">
    <location>
        <begin position="85"/>
        <end position="110"/>
    </location>
</feature>
<evidence type="ECO:0000256" key="9">
    <source>
        <dbReference type="SAM" id="MobiDB-lite"/>
    </source>
</evidence>
<feature type="region of interest" description="Disordered" evidence="9">
    <location>
        <begin position="556"/>
        <end position="581"/>
    </location>
</feature>
<dbReference type="PROSITE" id="PS50850">
    <property type="entry name" value="MFS"/>
    <property type="match status" value="1"/>
</dbReference>
<protein>
    <recommendedName>
        <fullName evidence="11">Major facilitator superfamily (MFS) profile domain-containing protein</fullName>
    </recommendedName>
</protein>
<dbReference type="Pfam" id="PF07690">
    <property type="entry name" value="MFS_1"/>
    <property type="match status" value="1"/>
</dbReference>
<keyword evidence="6 10" id="KW-0472">Membrane</keyword>
<evidence type="ECO:0000259" key="11">
    <source>
        <dbReference type="PROSITE" id="PS50850"/>
    </source>
</evidence>
<feature type="compositionally biased region" description="Basic and acidic residues" evidence="9">
    <location>
        <begin position="556"/>
        <end position="575"/>
    </location>
</feature>
<comment type="similarity">
    <text evidence="8">Belongs to the major facilitator superfamily. DHA1 family. Polyamines/proton antiporter (TC 2.A.1.2.16) subfamily.</text>
</comment>
<gene>
    <name evidence="12" type="ORF">F53441_4629</name>
</gene>
<name>A0A8H4KLJ2_9HYPO</name>
<accession>A0A8H4KLJ2</accession>
<dbReference type="EMBL" id="JAADJG010000183">
    <property type="protein sequence ID" value="KAF4452517.1"/>
    <property type="molecule type" value="Genomic_DNA"/>
</dbReference>
<evidence type="ECO:0000256" key="7">
    <source>
        <dbReference type="ARBA" id="ARBA00023180"/>
    </source>
</evidence>
<evidence type="ECO:0000313" key="13">
    <source>
        <dbReference type="Proteomes" id="UP000605986"/>
    </source>
</evidence>
<evidence type="ECO:0000256" key="3">
    <source>
        <dbReference type="ARBA" id="ARBA00022475"/>
    </source>
</evidence>
<dbReference type="CDD" id="cd17323">
    <property type="entry name" value="MFS_Tpo1_MDR_like"/>
    <property type="match status" value="1"/>
</dbReference>
<feature type="region of interest" description="Disordered" evidence="9">
    <location>
        <begin position="1"/>
        <end position="24"/>
    </location>
</feature>
<reference evidence="12" key="1">
    <citation type="submission" date="2020-01" db="EMBL/GenBank/DDBJ databases">
        <title>Identification and distribution of gene clusters putatively required for synthesis of sphingolipid metabolism inhibitors in phylogenetically diverse species of the filamentous fungus Fusarium.</title>
        <authorList>
            <person name="Kim H.-S."/>
            <person name="Busman M."/>
            <person name="Brown D.W."/>
            <person name="Divon H."/>
            <person name="Uhlig S."/>
            <person name="Proctor R.H."/>
        </authorList>
    </citation>
    <scope>NUCLEOTIDE SEQUENCE</scope>
    <source>
        <strain evidence="12">NRRL 53441</strain>
    </source>
</reference>
<feature type="transmembrane region" description="Helical" evidence="10">
    <location>
        <begin position="354"/>
        <end position="375"/>
    </location>
</feature>
<feature type="transmembrane region" description="Helical" evidence="10">
    <location>
        <begin position="490"/>
        <end position="510"/>
    </location>
</feature>
<feature type="compositionally biased region" description="Low complexity" evidence="9">
    <location>
        <begin position="1"/>
        <end position="19"/>
    </location>
</feature>
<evidence type="ECO:0000256" key="5">
    <source>
        <dbReference type="ARBA" id="ARBA00022989"/>
    </source>
</evidence>
<proteinExistence type="inferred from homology"/>
<dbReference type="GO" id="GO:0005886">
    <property type="term" value="C:plasma membrane"/>
    <property type="evidence" value="ECO:0007669"/>
    <property type="project" value="UniProtKB-SubCell"/>
</dbReference>
<evidence type="ECO:0000313" key="12">
    <source>
        <dbReference type="EMBL" id="KAF4452517.1"/>
    </source>
</evidence>
<keyword evidence="3" id="KW-1003">Cell membrane</keyword>
<feature type="domain" description="Major facilitator superfamily (MFS) profile" evidence="11">
    <location>
        <begin position="87"/>
        <end position="514"/>
    </location>
</feature>
<dbReference type="Proteomes" id="UP000605986">
    <property type="component" value="Unassembled WGS sequence"/>
</dbReference>
<dbReference type="SUPFAM" id="SSF103473">
    <property type="entry name" value="MFS general substrate transporter"/>
    <property type="match status" value="1"/>
</dbReference>
<feature type="transmembrane region" description="Helical" evidence="10">
    <location>
        <begin position="245"/>
        <end position="270"/>
    </location>
</feature>
<feature type="transmembrane region" description="Helical" evidence="10">
    <location>
        <begin position="318"/>
        <end position="342"/>
    </location>
</feature>
<evidence type="ECO:0000256" key="6">
    <source>
        <dbReference type="ARBA" id="ARBA00023136"/>
    </source>
</evidence>
<dbReference type="InterPro" id="IPR036259">
    <property type="entry name" value="MFS_trans_sf"/>
</dbReference>
<evidence type="ECO:0000256" key="10">
    <source>
        <dbReference type="SAM" id="Phobius"/>
    </source>
</evidence>
<evidence type="ECO:0000256" key="4">
    <source>
        <dbReference type="ARBA" id="ARBA00022692"/>
    </source>
</evidence>
<keyword evidence="13" id="KW-1185">Reference proteome</keyword>
<feature type="transmembrane region" description="Helical" evidence="10">
    <location>
        <begin position="422"/>
        <end position="446"/>
    </location>
</feature>
<dbReference type="AlphaFoldDB" id="A0A8H4KLJ2"/>
<keyword evidence="4 10" id="KW-0812">Transmembrane</keyword>
<dbReference type="OrthoDB" id="446368at2759"/>
<evidence type="ECO:0000256" key="8">
    <source>
        <dbReference type="ARBA" id="ARBA00038459"/>
    </source>
</evidence>
<keyword evidence="2" id="KW-0813">Transport</keyword>
<dbReference type="GO" id="GO:0022857">
    <property type="term" value="F:transmembrane transporter activity"/>
    <property type="evidence" value="ECO:0007669"/>
    <property type="project" value="InterPro"/>
</dbReference>
<evidence type="ECO:0000256" key="2">
    <source>
        <dbReference type="ARBA" id="ARBA00022448"/>
    </source>
</evidence>
<comment type="subcellular location">
    <subcellularLocation>
        <location evidence="1">Cell membrane</location>
        <topology evidence="1">Multi-pass membrane protein</topology>
    </subcellularLocation>
</comment>
<keyword evidence="5 10" id="KW-1133">Transmembrane helix</keyword>
<feature type="transmembrane region" description="Helical" evidence="10">
    <location>
        <begin position="210"/>
        <end position="233"/>
    </location>
</feature>
<dbReference type="InterPro" id="IPR020846">
    <property type="entry name" value="MFS_dom"/>
</dbReference>
<keyword evidence="7" id="KW-0325">Glycoprotein</keyword>
<dbReference type="PANTHER" id="PTHR23502">
    <property type="entry name" value="MAJOR FACILITATOR SUPERFAMILY"/>
    <property type="match status" value="1"/>
</dbReference>
<feature type="transmembrane region" description="Helical" evidence="10">
    <location>
        <begin position="453"/>
        <end position="478"/>
    </location>
</feature>